<name>A0ABZ2FZL7_9SPHN</name>
<dbReference type="PANTHER" id="PTHR34473:SF2">
    <property type="entry name" value="UPF0699 TRANSMEMBRANE PROTEIN YDBT"/>
    <property type="match status" value="1"/>
</dbReference>
<dbReference type="Proteomes" id="UP001382935">
    <property type="component" value="Chromosome"/>
</dbReference>
<feature type="transmembrane region" description="Helical" evidence="1">
    <location>
        <begin position="186"/>
        <end position="205"/>
    </location>
</feature>
<feature type="transmembrane region" description="Helical" evidence="1">
    <location>
        <begin position="241"/>
        <end position="265"/>
    </location>
</feature>
<accession>A0ABZ2FZL7</accession>
<keyword evidence="1" id="KW-1133">Transmembrane helix</keyword>
<dbReference type="RefSeq" id="WP_338502699.1">
    <property type="nucleotide sequence ID" value="NZ_CP145607.1"/>
</dbReference>
<proteinExistence type="predicted"/>
<dbReference type="InterPro" id="IPR005182">
    <property type="entry name" value="YdbS-like_PH"/>
</dbReference>
<keyword evidence="1" id="KW-0812">Transmembrane</keyword>
<evidence type="ECO:0000259" key="2">
    <source>
        <dbReference type="Pfam" id="PF03703"/>
    </source>
</evidence>
<dbReference type="PIRSF" id="PIRSF026631">
    <property type="entry name" value="UCP026631"/>
    <property type="match status" value="1"/>
</dbReference>
<protein>
    <submittedName>
        <fullName evidence="3">PH domain-containing protein</fullName>
    </submittedName>
</protein>
<sequence>MSIPLTADDARPERLHPLALLSGLGRAVRNAIGGIAAGGYFAFQGRPLIAFILVGSLLVIAPIVMFIHWRRFSFRVGHDAIRIDSGILSRNQRTIPFDRVADVSIAQGPLQRVVGIARVTLETGGSAAGQEEGVLDGIALHRAEALREHVRSMRAAARGPIAADSVAVAQADEEAAPLFAMDARRVLTLGLFNFSLALFAGLFGATQTFGDVLNINPFERTFWRPILEQSGLGDWLLAHRIGLAIAGAVVLVIAGTVTGLVRTVLREFGFRLDRTGNGFRRRRGLLTKTDVSLPTRRIQAGLIVTGPVRSHFGWRALKVLSLAGEASGGKSGEQGRDDHVLAPLATDAEIAPIVAGMGLALPGAATPWQPVARAYVTSFLVVIAAAMALAAMVGTIVLAVQDADPLAFAGPPLLALGGFAALGALRWFEWRHTAFATEDGRLLIRSGWWSRRTLLIPLRNVQSVTLRESSLSRRFGIAALAVDVAGGKSGGQIVPALPRDRASLLRAELLSAQP</sequence>
<evidence type="ECO:0000313" key="4">
    <source>
        <dbReference type="Proteomes" id="UP001382935"/>
    </source>
</evidence>
<dbReference type="EMBL" id="CP145607">
    <property type="protein sequence ID" value="WWM70085.1"/>
    <property type="molecule type" value="Genomic_DNA"/>
</dbReference>
<gene>
    <name evidence="3" type="ORF">V6R86_05160</name>
</gene>
<evidence type="ECO:0000256" key="1">
    <source>
        <dbReference type="SAM" id="Phobius"/>
    </source>
</evidence>
<feature type="transmembrane region" description="Helical" evidence="1">
    <location>
        <begin position="48"/>
        <end position="69"/>
    </location>
</feature>
<feature type="domain" description="YdbS-like PH" evidence="2">
    <location>
        <begin position="69"/>
        <end position="149"/>
    </location>
</feature>
<dbReference type="InterPro" id="IPR014529">
    <property type="entry name" value="UCP026631"/>
</dbReference>
<reference evidence="3 4" key="1">
    <citation type="submission" date="2024-02" db="EMBL/GenBank/DDBJ databases">
        <title>Full genome sequence of Sphingomonas kaistensis.</title>
        <authorList>
            <person name="Poletto B.L."/>
            <person name="Silva G."/>
            <person name="Galante D."/>
            <person name="Campos K.R."/>
            <person name="Santos M.B.N."/>
            <person name="Sacchi C.T."/>
        </authorList>
    </citation>
    <scope>NUCLEOTIDE SEQUENCE [LARGE SCALE GENOMIC DNA]</scope>
    <source>
        <strain evidence="3 4">MA4R</strain>
    </source>
</reference>
<organism evidence="3 4">
    <name type="scientific">Sphingomonas kaistensis</name>
    <dbReference type="NCBI Taxonomy" id="298708"/>
    <lineage>
        <taxon>Bacteria</taxon>
        <taxon>Pseudomonadati</taxon>
        <taxon>Pseudomonadota</taxon>
        <taxon>Alphaproteobacteria</taxon>
        <taxon>Sphingomonadales</taxon>
        <taxon>Sphingomonadaceae</taxon>
        <taxon>Sphingomonas</taxon>
    </lineage>
</organism>
<evidence type="ECO:0000313" key="3">
    <source>
        <dbReference type="EMBL" id="WWM70085.1"/>
    </source>
</evidence>
<keyword evidence="4" id="KW-1185">Reference proteome</keyword>
<feature type="transmembrane region" description="Helical" evidence="1">
    <location>
        <begin position="379"/>
        <end position="400"/>
    </location>
</feature>
<feature type="domain" description="YdbS-like PH" evidence="2">
    <location>
        <begin position="430"/>
        <end position="507"/>
    </location>
</feature>
<feature type="transmembrane region" description="Helical" evidence="1">
    <location>
        <begin position="406"/>
        <end position="425"/>
    </location>
</feature>
<dbReference type="Pfam" id="PF03703">
    <property type="entry name" value="bPH_2"/>
    <property type="match status" value="2"/>
</dbReference>
<keyword evidence="1" id="KW-0472">Membrane</keyword>
<dbReference type="PANTHER" id="PTHR34473">
    <property type="entry name" value="UPF0699 TRANSMEMBRANE PROTEIN YDBS"/>
    <property type="match status" value="1"/>
</dbReference>